<keyword evidence="3" id="KW-0341">Growth regulation</keyword>
<dbReference type="Gramene" id="KCW78292">
    <property type="protein sequence ID" value="KCW78292"/>
    <property type="gene ID" value="EUGRSUZ_D02471"/>
</dbReference>
<dbReference type="PANTHER" id="PTHR31374">
    <property type="entry name" value="AUXIN-INDUCED PROTEIN-LIKE-RELATED"/>
    <property type="match status" value="1"/>
</dbReference>
<protein>
    <submittedName>
        <fullName evidence="4">Uncharacterized protein</fullName>
    </submittedName>
</protein>
<dbReference type="OMA" id="ICNKANC"/>
<proteinExistence type="inferred from homology"/>
<dbReference type="AlphaFoldDB" id="A0A059CIS6"/>
<evidence type="ECO:0000256" key="3">
    <source>
        <dbReference type="ARBA" id="ARBA00022604"/>
    </source>
</evidence>
<dbReference type="KEGG" id="egr:104442256"/>
<evidence type="ECO:0000256" key="1">
    <source>
        <dbReference type="ARBA" id="ARBA00006974"/>
    </source>
</evidence>
<dbReference type="EMBL" id="KK198756">
    <property type="protein sequence ID" value="KCW78292.1"/>
    <property type="molecule type" value="Genomic_DNA"/>
</dbReference>
<organism evidence="4">
    <name type="scientific">Eucalyptus grandis</name>
    <name type="common">Flooded gum</name>
    <dbReference type="NCBI Taxonomy" id="71139"/>
    <lineage>
        <taxon>Eukaryota</taxon>
        <taxon>Viridiplantae</taxon>
        <taxon>Streptophyta</taxon>
        <taxon>Embryophyta</taxon>
        <taxon>Tracheophyta</taxon>
        <taxon>Spermatophyta</taxon>
        <taxon>Magnoliopsida</taxon>
        <taxon>eudicotyledons</taxon>
        <taxon>Gunneridae</taxon>
        <taxon>Pentapetalae</taxon>
        <taxon>rosids</taxon>
        <taxon>malvids</taxon>
        <taxon>Myrtales</taxon>
        <taxon>Myrtaceae</taxon>
        <taxon>Myrtoideae</taxon>
        <taxon>Eucalypteae</taxon>
        <taxon>Eucalyptus</taxon>
    </lineage>
</organism>
<dbReference type="PANTHER" id="PTHR31374:SF388">
    <property type="entry name" value="AUXIN-RESPONSIVE PROTEIN SAUR36"/>
    <property type="match status" value="1"/>
</dbReference>
<dbReference type="InParanoid" id="A0A059CIS6"/>
<evidence type="ECO:0000256" key="2">
    <source>
        <dbReference type="ARBA" id="ARBA00022473"/>
    </source>
</evidence>
<evidence type="ECO:0000313" key="4">
    <source>
        <dbReference type="EMBL" id="KCW78292.1"/>
    </source>
</evidence>
<dbReference type="OrthoDB" id="1026046at2759"/>
<sequence length="180" mass="20313">MGNNKTRGFILKKHLFRVSKWIMGRTQSPSLGYCRLGASPSGPRTINPLSKLLSWCRCLTSKRTKSLFSSKRVGSGYVLEDQDPLEERPTRMTTMTVPKGHLAVYVGRRSGEFRRVLVPVVYFNHPLFGDLLREAEEEFGISHRGGGITIPCEVSEFERVKSRVATAGYGGRRSTWKKHP</sequence>
<keyword evidence="2" id="KW-0217">Developmental protein</keyword>
<dbReference type="FunCoup" id="A0A059CIS6">
    <property type="interactions" value="1120"/>
</dbReference>
<accession>A0A059CIS6</accession>
<gene>
    <name evidence="4" type="ORF">EUGRSUZ_D02471</name>
</gene>
<dbReference type="InterPro" id="IPR003676">
    <property type="entry name" value="SAUR_fam"/>
</dbReference>
<dbReference type="Pfam" id="PF02519">
    <property type="entry name" value="Auxin_inducible"/>
    <property type="match status" value="1"/>
</dbReference>
<comment type="similarity">
    <text evidence="1">Belongs to the ARG7 family.</text>
</comment>
<reference evidence="4" key="1">
    <citation type="submission" date="2013-07" db="EMBL/GenBank/DDBJ databases">
        <title>The genome of Eucalyptus grandis.</title>
        <authorList>
            <person name="Schmutz J."/>
            <person name="Hayes R."/>
            <person name="Myburg A."/>
            <person name="Tuskan G."/>
            <person name="Grattapaglia D."/>
            <person name="Rokhsar D.S."/>
        </authorList>
    </citation>
    <scope>NUCLEOTIDE SEQUENCE</scope>
    <source>
        <tissue evidence="4">Leaf extractions</tissue>
    </source>
</reference>
<dbReference type="STRING" id="71139.A0A059CIS6"/>
<name>A0A059CIS6_EUCGR</name>
<dbReference type="eggNOG" id="ENOG502S3J8">
    <property type="taxonomic scope" value="Eukaryota"/>
</dbReference>
<dbReference type="GO" id="GO:0009733">
    <property type="term" value="P:response to auxin"/>
    <property type="evidence" value="ECO:0007669"/>
    <property type="project" value="InterPro"/>
</dbReference>